<dbReference type="PROSITE" id="PS51450">
    <property type="entry name" value="LRR"/>
    <property type="match status" value="2"/>
</dbReference>
<sequence length="245" mass="28965">MKQLQYIDLRDNCIISCEPLKHLVNLQMLFIDNNCIQDLEFITTLPNYKLDWIYYQRTPTAADIQNYLKLSNIGAEFAKHFETKAQKTRELIRTGPEVYDEKMVRKYQNKVSGNRLKIECDNELKDFKFVEKFNITNLYIESCYNVRFWRTPNNVTCLEDVRYCGLKSVRGVEKMKQLKTLAFQRNNVVDISCLKELPNLTSLSVGWNKIVDFSPVQHLINRGQVDKQYQSTPTQQEIEDSKRLW</sequence>
<dbReference type="EMBL" id="CATOUU010000032">
    <property type="protein sequence ID" value="CAI9913719.1"/>
    <property type="molecule type" value="Genomic_DNA"/>
</dbReference>
<dbReference type="PANTHER" id="PTHR46652">
    <property type="entry name" value="LEUCINE-RICH REPEAT AND IQ DOMAIN-CONTAINING PROTEIN 1-RELATED"/>
    <property type="match status" value="1"/>
</dbReference>
<dbReference type="Gene3D" id="3.80.10.10">
    <property type="entry name" value="Ribonuclease Inhibitor"/>
    <property type="match status" value="2"/>
</dbReference>
<evidence type="ECO:0000256" key="2">
    <source>
        <dbReference type="ARBA" id="ARBA00022737"/>
    </source>
</evidence>
<reference evidence="4 5" key="2">
    <citation type="submission" date="2024-07" db="EMBL/GenBank/DDBJ databases">
        <authorList>
            <person name="Akdeniz Z."/>
        </authorList>
    </citation>
    <scope>NUCLEOTIDE SEQUENCE [LARGE SCALE GENOMIC DNA]</scope>
</reference>
<proteinExistence type="predicted"/>
<evidence type="ECO:0000313" key="3">
    <source>
        <dbReference type="EMBL" id="CAI9913719.1"/>
    </source>
</evidence>
<accession>A0AA86TAM5</accession>
<evidence type="ECO:0000313" key="4">
    <source>
        <dbReference type="EMBL" id="CAL6085212.1"/>
    </source>
</evidence>
<dbReference type="AlphaFoldDB" id="A0AA86TAM5"/>
<dbReference type="InterPro" id="IPR025875">
    <property type="entry name" value="Leu-rich_rpt_4"/>
</dbReference>
<dbReference type="Pfam" id="PF12799">
    <property type="entry name" value="LRR_4"/>
    <property type="match status" value="1"/>
</dbReference>
<name>A0AA86TAM5_9EUKA</name>
<dbReference type="InterPro" id="IPR050836">
    <property type="entry name" value="SDS22/Internalin_LRR"/>
</dbReference>
<evidence type="ECO:0000313" key="5">
    <source>
        <dbReference type="Proteomes" id="UP001642409"/>
    </source>
</evidence>
<reference evidence="3" key="1">
    <citation type="submission" date="2023-06" db="EMBL/GenBank/DDBJ databases">
        <authorList>
            <person name="Kurt Z."/>
        </authorList>
    </citation>
    <scope>NUCLEOTIDE SEQUENCE</scope>
</reference>
<evidence type="ECO:0000256" key="1">
    <source>
        <dbReference type="ARBA" id="ARBA00022614"/>
    </source>
</evidence>
<keyword evidence="2" id="KW-0677">Repeat</keyword>
<keyword evidence="1" id="KW-0433">Leucine-rich repeat</keyword>
<organism evidence="3">
    <name type="scientific">Hexamita inflata</name>
    <dbReference type="NCBI Taxonomy" id="28002"/>
    <lineage>
        <taxon>Eukaryota</taxon>
        <taxon>Metamonada</taxon>
        <taxon>Diplomonadida</taxon>
        <taxon>Hexamitidae</taxon>
        <taxon>Hexamitinae</taxon>
        <taxon>Hexamita</taxon>
    </lineage>
</organism>
<dbReference type="SMART" id="SM00365">
    <property type="entry name" value="LRR_SD22"/>
    <property type="match status" value="3"/>
</dbReference>
<dbReference type="PANTHER" id="PTHR46652:SF3">
    <property type="entry name" value="LEUCINE-RICH REPEAT-CONTAINING PROTEIN 9"/>
    <property type="match status" value="1"/>
</dbReference>
<keyword evidence="5" id="KW-1185">Reference proteome</keyword>
<dbReference type="InterPro" id="IPR032675">
    <property type="entry name" value="LRR_dom_sf"/>
</dbReference>
<dbReference type="Proteomes" id="UP001642409">
    <property type="component" value="Unassembled WGS sequence"/>
</dbReference>
<dbReference type="SUPFAM" id="SSF52058">
    <property type="entry name" value="L domain-like"/>
    <property type="match status" value="1"/>
</dbReference>
<dbReference type="InterPro" id="IPR001611">
    <property type="entry name" value="Leu-rich_rpt"/>
</dbReference>
<dbReference type="EMBL" id="CAXDID020000384">
    <property type="protein sequence ID" value="CAL6085212.1"/>
    <property type="molecule type" value="Genomic_DNA"/>
</dbReference>
<comment type="caution">
    <text evidence="3">The sequence shown here is derived from an EMBL/GenBank/DDBJ whole genome shotgun (WGS) entry which is preliminary data.</text>
</comment>
<gene>
    <name evidence="3" type="ORF">HINF_LOCUS1364</name>
    <name evidence="4" type="ORF">HINF_LOCUS62575</name>
</gene>
<protein>
    <submittedName>
        <fullName evidence="3">Leucine-rich repeat domain-containing protein</fullName>
    </submittedName>
    <submittedName>
        <fullName evidence="4">Leucine-rich_repeat domain-containing protein</fullName>
    </submittedName>
</protein>